<dbReference type="Proteomes" id="UP001169027">
    <property type="component" value="Unassembled WGS sequence"/>
</dbReference>
<organism evidence="1 2">
    <name type="scientific">Variovorax ginsengisoli</name>
    <dbReference type="NCBI Taxonomy" id="363844"/>
    <lineage>
        <taxon>Bacteria</taxon>
        <taxon>Pseudomonadati</taxon>
        <taxon>Pseudomonadota</taxon>
        <taxon>Betaproteobacteria</taxon>
        <taxon>Burkholderiales</taxon>
        <taxon>Comamonadaceae</taxon>
        <taxon>Variovorax</taxon>
    </lineage>
</organism>
<evidence type="ECO:0008006" key="3">
    <source>
        <dbReference type="Google" id="ProtNLM"/>
    </source>
</evidence>
<dbReference type="RefSeq" id="WP_301815673.1">
    <property type="nucleotide sequence ID" value="NZ_JAUJZH010000038.1"/>
</dbReference>
<keyword evidence="2" id="KW-1185">Reference proteome</keyword>
<comment type="caution">
    <text evidence="1">The sequence shown here is derived from an EMBL/GenBank/DDBJ whole genome shotgun (WGS) entry which is preliminary data.</text>
</comment>
<proteinExistence type="predicted"/>
<reference evidence="1" key="1">
    <citation type="submission" date="2023-06" db="EMBL/GenBank/DDBJ databases">
        <authorList>
            <person name="Jiang Y."/>
            <person name="Liu Q."/>
        </authorList>
    </citation>
    <scope>NUCLEOTIDE SEQUENCE</scope>
    <source>
        <strain evidence="1">CGMCC 1.12090</strain>
    </source>
</reference>
<evidence type="ECO:0000313" key="1">
    <source>
        <dbReference type="EMBL" id="MDO1537318.1"/>
    </source>
</evidence>
<sequence>MLAAQGWQNKDIAVEVDLDRQQLALWRQRFLEGG</sequence>
<evidence type="ECO:0000313" key="2">
    <source>
        <dbReference type="Proteomes" id="UP001169027"/>
    </source>
</evidence>
<dbReference type="EMBL" id="JAUKVY010000038">
    <property type="protein sequence ID" value="MDO1537318.1"/>
    <property type="molecule type" value="Genomic_DNA"/>
</dbReference>
<protein>
    <recommendedName>
        <fullName evidence="3">Helix-turn-helix domain-containing protein</fullName>
    </recommendedName>
</protein>
<dbReference type="Pfam" id="PF13384">
    <property type="entry name" value="HTH_23"/>
    <property type="match status" value="1"/>
</dbReference>
<gene>
    <name evidence="1" type="ORF">Q2T77_34175</name>
</gene>
<accession>A0ABT8SG24</accession>
<name>A0ABT8SG24_9BURK</name>